<keyword evidence="1" id="KW-0812">Transmembrane</keyword>
<dbReference type="RefSeq" id="WP_212949225.1">
    <property type="nucleotide sequence ID" value="NZ_BORW01000007.1"/>
</dbReference>
<proteinExistence type="predicted"/>
<keyword evidence="1" id="KW-1133">Transmembrane helix</keyword>
<gene>
    <name evidence="2" type="ORF">J21TS3_19360</name>
</gene>
<comment type="caution">
    <text evidence="2">The sequence shown here is derived from an EMBL/GenBank/DDBJ whole genome shotgun (WGS) entry which is preliminary data.</text>
</comment>
<feature type="transmembrane region" description="Helical" evidence="1">
    <location>
        <begin position="53"/>
        <end position="73"/>
    </location>
</feature>
<evidence type="ECO:0000256" key="1">
    <source>
        <dbReference type="SAM" id="Phobius"/>
    </source>
</evidence>
<dbReference type="EMBL" id="BORW01000007">
    <property type="protein sequence ID" value="GIO67115.1"/>
    <property type="molecule type" value="Genomic_DNA"/>
</dbReference>
<accession>A0ABQ4LV21</accession>
<evidence type="ECO:0000313" key="2">
    <source>
        <dbReference type="EMBL" id="GIO67115.1"/>
    </source>
</evidence>
<evidence type="ECO:0008006" key="4">
    <source>
        <dbReference type="Google" id="ProtNLM"/>
    </source>
</evidence>
<keyword evidence="3" id="KW-1185">Reference proteome</keyword>
<reference evidence="2 3" key="1">
    <citation type="submission" date="2021-03" db="EMBL/GenBank/DDBJ databases">
        <title>Antimicrobial resistance genes in bacteria isolated from Japanese honey, and their potential for conferring macrolide and lincosamide resistance in the American foulbrood pathogen Paenibacillus larvae.</title>
        <authorList>
            <person name="Okamoto M."/>
            <person name="Kumagai M."/>
            <person name="Kanamori H."/>
            <person name="Takamatsu D."/>
        </authorList>
    </citation>
    <scope>NUCLEOTIDE SEQUENCE [LARGE SCALE GENOMIC DNA]</scope>
    <source>
        <strain evidence="2 3">J21TS3</strain>
    </source>
</reference>
<dbReference type="Proteomes" id="UP000680638">
    <property type="component" value="Unassembled WGS sequence"/>
</dbReference>
<keyword evidence="1" id="KW-0472">Membrane</keyword>
<feature type="transmembrane region" description="Helical" evidence="1">
    <location>
        <begin position="152"/>
        <end position="173"/>
    </location>
</feature>
<name>A0ABQ4LV21_9BACL</name>
<organism evidence="2 3">
    <name type="scientific">Paenibacillus cookii</name>
    <dbReference type="NCBI Taxonomy" id="157839"/>
    <lineage>
        <taxon>Bacteria</taxon>
        <taxon>Bacillati</taxon>
        <taxon>Bacillota</taxon>
        <taxon>Bacilli</taxon>
        <taxon>Bacillales</taxon>
        <taxon>Paenibacillaceae</taxon>
        <taxon>Paenibacillus</taxon>
    </lineage>
</organism>
<feature type="transmembrane region" description="Helical" evidence="1">
    <location>
        <begin position="194"/>
        <end position="212"/>
    </location>
</feature>
<sequence length="245" mass="27060">MPFTFAHPLYIAPAKWIRPGYMSLAGLVLGSMAPDFEYFLAMEPYQWIGHTHAGLLQAFVLCTLLLFLLQVVLKPLALHLPSVFDLDLRVSALIRPFDFRRMRSWVVFIVSVAIGFYSHILIDGLTHASGFFVMRYPALRSVVVADLPVYKLLQHALSIFGLTLELAILLYVLANVPYSAVSAARVAGKRKRRYWITVAIMMIVVVCAKLLFTSSSNLLGILVVSPISGCFAGLVAAGALFGKAR</sequence>
<evidence type="ECO:0000313" key="3">
    <source>
        <dbReference type="Proteomes" id="UP000680638"/>
    </source>
</evidence>
<feature type="transmembrane region" description="Helical" evidence="1">
    <location>
        <begin position="105"/>
        <end position="132"/>
    </location>
</feature>
<dbReference type="InterPro" id="IPR025238">
    <property type="entry name" value="DUF4184"/>
</dbReference>
<dbReference type="Pfam" id="PF13803">
    <property type="entry name" value="DUF4184"/>
    <property type="match status" value="1"/>
</dbReference>
<protein>
    <recommendedName>
        <fullName evidence="4">DUF4184 family protein</fullName>
    </recommendedName>
</protein>
<feature type="transmembrane region" description="Helical" evidence="1">
    <location>
        <begin position="218"/>
        <end position="241"/>
    </location>
</feature>